<dbReference type="EMBL" id="LFRF01000004">
    <property type="protein sequence ID" value="KND92889.1"/>
    <property type="molecule type" value="Genomic_DNA"/>
</dbReference>
<evidence type="ECO:0000256" key="13">
    <source>
        <dbReference type="SAM" id="SignalP"/>
    </source>
</evidence>
<dbReference type="PANTHER" id="PTHR33353">
    <property type="entry name" value="PUTATIVE (AFU_ORTHOLOGUE AFUA_1G12560)-RELATED"/>
    <property type="match status" value="1"/>
</dbReference>
<evidence type="ECO:0000256" key="4">
    <source>
        <dbReference type="ARBA" id="ARBA00022729"/>
    </source>
</evidence>
<reference evidence="15 16" key="1">
    <citation type="journal article" date="2015" name="BMC Genomics">
        <title>The genome of the truffle-parasite Tolypocladium ophioglossoides and the evolution of antifungal peptaibiotics.</title>
        <authorList>
            <person name="Quandt C.A."/>
            <person name="Bushley K.E."/>
            <person name="Spatafora J.W."/>
        </authorList>
    </citation>
    <scope>NUCLEOTIDE SEQUENCE [LARGE SCALE GENOMIC DNA]</scope>
    <source>
        <strain evidence="15 16">CBS 100239</strain>
    </source>
</reference>
<feature type="signal peptide" evidence="13">
    <location>
        <begin position="1"/>
        <end position="16"/>
    </location>
</feature>
<comment type="cofactor">
    <cofactor evidence="1">
        <name>Cu(2+)</name>
        <dbReference type="ChEBI" id="CHEBI:29036"/>
    </cofactor>
</comment>
<evidence type="ECO:0000256" key="6">
    <source>
        <dbReference type="ARBA" id="ARBA00023157"/>
    </source>
</evidence>
<dbReference type="STRING" id="1163406.A0A0L0NFR6"/>
<dbReference type="AlphaFoldDB" id="A0A0L0NFR6"/>
<evidence type="ECO:0000256" key="5">
    <source>
        <dbReference type="ARBA" id="ARBA00023001"/>
    </source>
</evidence>
<comment type="catalytic activity">
    <reaction evidence="10">
        <text>[(1-&gt;4)-beta-D-glucosyl]n+m + reduced acceptor + O2 = 4-dehydro-beta-D-glucosyl-[(1-&gt;4)-beta-D-glucosyl]n-1 + [(1-&gt;4)-beta-D-glucosyl]m + acceptor + H2O.</text>
        <dbReference type="EC" id="1.14.99.56"/>
    </reaction>
</comment>
<proteinExistence type="inferred from homology"/>
<accession>A0A0L0NFR6</accession>
<evidence type="ECO:0000256" key="2">
    <source>
        <dbReference type="ARBA" id="ARBA00004613"/>
    </source>
</evidence>
<keyword evidence="16" id="KW-1185">Reference proteome</keyword>
<sequence>MKLLATVLGLASVASAHTLFTTLFINGKNQGDGTCVRMPHDGATANGPIEPVTSEDMACGRDGDKPVAFSCPAPRAATLTFEFRMYSTGEKPGAIADGHLGPCAVYVKKIEDMSNDKPAGSGWFKIWEDGLDAKTGKWCVDRLIDKNGLLSVDLPAGLPAGYYLVRPEILALHSAPIGDPQFYTGCAQVFVQEGSQEDLKIPSENQVSIPGYVNPTTPGLTFNIYNKPLPPYPMPGPKVYIPTSNAPATKLKQKQGAVPSDCLVKNANWCGRPLTAYAGQESCWAAVQGCYNESQTCWDSAPPSGSANCKVWQDYCKQMETGCTLRNFEGPPKFEGQEKLANVPGEIPTPWNNVFRGVDGGAGGETSSLTATATATRAAGTNHHAHGHQLAADAHVVQGSVGSDDDFGRSPDAGRQWRRRPSPPGGVQGRPVRRGHGPDVQADLVWGLLLEQGDVWAVDEALPLRVPGGVWGVPEVEGVEEDEDAIVLCGGLPVKLVGERRPASVRDGWKFKNRVENYRTR</sequence>
<evidence type="ECO:0000256" key="12">
    <source>
        <dbReference type="SAM" id="MobiDB-lite"/>
    </source>
</evidence>
<keyword evidence="7" id="KW-0119">Carbohydrate metabolism</keyword>
<evidence type="ECO:0000256" key="3">
    <source>
        <dbReference type="ARBA" id="ARBA00022525"/>
    </source>
</evidence>
<evidence type="ECO:0000256" key="10">
    <source>
        <dbReference type="ARBA" id="ARBA00045077"/>
    </source>
</evidence>
<evidence type="ECO:0000313" key="16">
    <source>
        <dbReference type="Proteomes" id="UP000036947"/>
    </source>
</evidence>
<keyword evidence="5" id="KW-0136">Cellulose degradation</keyword>
<keyword evidence="4 13" id="KW-0732">Signal</keyword>
<dbReference type="GO" id="GO:0005576">
    <property type="term" value="C:extracellular region"/>
    <property type="evidence" value="ECO:0007669"/>
    <property type="project" value="UniProtKB-SubCell"/>
</dbReference>
<keyword evidence="3" id="KW-0964">Secreted</keyword>
<evidence type="ECO:0000259" key="14">
    <source>
        <dbReference type="Pfam" id="PF03443"/>
    </source>
</evidence>
<dbReference type="InterPro" id="IPR005103">
    <property type="entry name" value="AA9_LPMO"/>
</dbReference>
<evidence type="ECO:0000256" key="1">
    <source>
        <dbReference type="ARBA" id="ARBA00001973"/>
    </source>
</evidence>
<dbReference type="EC" id="1.14.99.56" evidence="11"/>
<dbReference type="GO" id="GO:0030245">
    <property type="term" value="P:cellulose catabolic process"/>
    <property type="evidence" value="ECO:0007669"/>
    <property type="project" value="UniProtKB-KW"/>
</dbReference>
<protein>
    <recommendedName>
        <fullName evidence="11">lytic cellulose monooxygenase (C4-dehydrogenating)</fullName>
        <ecNumber evidence="11">1.14.99.56</ecNumber>
    </recommendedName>
</protein>
<dbReference type="InterPro" id="IPR049892">
    <property type="entry name" value="AA9"/>
</dbReference>
<comment type="subcellular location">
    <subcellularLocation>
        <location evidence="2">Secreted</location>
    </subcellularLocation>
</comment>
<dbReference type="Gene3D" id="2.70.50.70">
    <property type="match status" value="1"/>
</dbReference>
<dbReference type="CDD" id="cd21175">
    <property type="entry name" value="LPMO_AA9"/>
    <property type="match status" value="1"/>
</dbReference>
<evidence type="ECO:0000313" key="15">
    <source>
        <dbReference type="EMBL" id="KND92889.1"/>
    </source>
</evidence>
<evidence type="ECO:0000256" key="7">
    <source>
        <dbReference type="ARBA" id="ARBA00023277"/>
    </source>
</evidence>
<feature type="region of interest" description="Disordered" evidence="12">
    <location>
        <begin position="399"/>
        <end position="436"/>
    </location>
</feature>
<dbReference type="OrthoDB" id="5985073at2759"/>
<gene>
    <name evidence="15" type="ORF">TOPH_02182</name>
</gene>
<feature type="chain" id="PRO_5005545055" description="lytic cellulose monooxygenase (C4-dehydrogenating)" evidence="13">
    <location>
        <begin position="17"/>
        <end position="521"/>
    </location>
</feature>
<organism evidence="15 16">
    <name type="scientific">Tolypocladium ophioglossoides (strain CBS 100239)</name>
    <name type="common">Snaketongue truffleclub</name>
    <name type="synonym">Elaphocordyceps ophioglossoides</name>
    <dbReference type="NCBI Taxonomy" id="1163406"/>
    <lineage>
        <taxon>Eukaryota</taxon>
        <taxon>Fungi</taxon>
        <taxon>Dikarya</taxon>
        <taxon>Ascomycota</taxon>
        <taxon>Pezizomycotina</taxon>
        <taxon>Sordariomycetes</taxon>
        <taxon>Hypocreomycetidae</taxon>
        <taxon>Hypocreales</taxon>
        <taxon>Ophiocordycipitaceae</taxon>
        <taxon>Tolypocladium</taxon>
    </lineage>
</organism>
<dbReference type="Proteomes" id="UP000036947">
    <property type="component" value="Unassembled WGS sequence"/>
</dbReference>
<comment type="caution">
    <text evidence="15">The sequence shown here is derived from an EMBL/GenBank/DDBJ whole genome shotgun (WGS) entry which is preliminary data.</text>
</comment>
<dbReference type="PANTHER" id="PTHR33353:SF32">
    <property type="entry name" value="ENDO-BETA-1,4-GLUCANASE D"/>
    <property type="match status" value="1"/>
</dbReference>
<dbReference type="Pfam" id="PF03443">
    <property type="entry name" value="AA9"/>
    <property type="match status" value="1"/>
</dbReference>
<evidence type="ECO:0000256" key="8">
    <source>
        <dbReference type="ARBA" id="ARBA00023326"/>
    </source>
</evidence>
<keyword evidence="6" id="KW-1015">Disulfide bond</keyword>
<evidence type="ECO:0000256" key="9">
    <source>
        <dbReference type="ARBA" id="ARBA00044502"/>
    </source>
</evidence>
<comment type="similarity">
    <text evidence="9">Belongs to the polysaccharide monooxygenase AA9 family.</text>
</comment>
<evidence type="ECO:0000256" key="11">
    <source>
        <dbReference type="ARBA" id="ARBA00047174"/>
    </source>
</evidence>
<keyword evidence="8" id="KW-0624">Polysaccharide degradation</keyword>
<feature type="domain" description="Auxiliary Activity family 9 catalytic" evidence="14">
    <location>
        <begin position="17"/>
        <end position="228"/>
    </location>
</feature>
<name>A0A0L0NFR6_TOLOC</name>